<dbReference type="InterPro" id="IPR000072">
    <property type="entry name" value="PDGF/VEGF_dom"/>
</dbReference>
<feature type="compositionally biased region" description="Basic and acidic residues" evidence="1">
    <location>
        <begin position="199"/>
        <end position="208"/>
    </location>
</feature>
<name>A0A7R8X5P0_9CRUS</name>
<protein>
    <recommendedName>
        <fullName evidence="2">Platelet-derived growth factor (PDGF) family profile domain-containing protein</fullName>
    </recommendedName>
</protein>
<dbReference type="Pfam" id="PF00341">
    <property type="entry name" value="PDGF"/>
    <property type="match status" value="1"/>
</dbReference>
<dbReference type="PROSITE" id="PS50278">
    <property type="entry name" value="PDGF_2"/>
    <property type="match status" value="1"/>
</dbReference>
<evidence type="ECO:0000313" key="4">
    <source>
        <dbReference type="Proteomes" id="UP000677054"/>
    </source>
</evidence>
<dbReference type="SUPFAM" id="SSF57501">
    <property type="entry name" value="Cystine-knot cytokines"/>
    <property type="match status" value="1"/>
</dbReference>
<dbReference type="EMBL" id="LR899916">
    <property type="protein sequence ID" value="CAD7243287.1"/>
    <property type="molecule type" value="Genomic_DNA"/>
</dbReference>
<dbReference type="OrthoDB" id="8878063at2759"/>
<dbReference type="Proteomes" id="UP000677054">
    <property type="component" value="Unassembled WGS sequence"/>
</dbReference>
<evidence type="ECO:0000313" key="3">
    <source>
        <dbReference type="EMBL" id="CAD7243287.1"/>
    </source>
</evidence>
<keyword evidence="4" id="KW-1185">Reference proteome</keyword>
<evidence type="ECO:0000256" key="1">
    <source>
        <dbReference type="SAM" id="MobiDB-lite"/>
    </source>
</evidence>
<feature type="compositionally biased region" description="Basic and acidic residues" evidence="1">
    <location>
        <begin position="224"/>
        <end position="235"/>
    </location>
</feature>
<dbReference type="GO" id="GO:0016020">
    <property type="term" value="C:membrane"/>
    <property type="evidence" value="ECO:0007669"/>
    <property type="project" value="InterPro"/>
</dbReference>
<evidence type="ECO:0000259" key="2">
    <source>
        <dbReference type="PROSITE" id="PS50278"/>
    </source>
</evidence>
<dbReference type="AlphaFoldDB" id="A0A7R8X5P0"/>
<feature type="domain" description="Platelet-derived growth factor (PDGF) family profile" evidence="2">
    <location>
        <begin position="41"/>
        <end position="125"/>
    </location>
</feature>
<proteinExistence type="predicted"/>
<organism evidence="3">
    <name type="scientific">Darwinula stevensoni</name>
    <dbReference type="NCBI Taxonomy" id="69355"/>
    <lineage>
        <taxon>Eukaryota</taxon>
        <taxon>Metazoa</taxon>
        <taxon>Ecdysozoa</taxon>
        <taxon>Arthropoda</taxon>
        <taxon>Crustacea</taxon>
        <taxon>Oligostraca</taxon>
        <taxon>Ostracoda</taxon>
        <taxon>Podocopa</taxon>
        <taxon>Podocopida</taxon>
        <taxon>Darwinulocopina</taxon>
        <taxon>Darwinuloidea</taxon>
        <taxon>Darwinulidae</taxon>
        <taxon>Darwinula</taxon>
    </lineage>
</organism>
<dbReference type="InterPro" id="IPR029034">
    <property type="entry name" value="Cystine-knot_cytokine"/>
</dbReference>
<dbReference type="EMBL" id="CAJPEV010000399">
    <property type="protein sequence ID" value="CAG0884890.1"/>
    <property type="molecule type" value="Genomic_DNA"/>
</dbReference>
<feature type="region of interest" description="Disordered" evidence="1">
    <location>
        <begin position="167"/>
        <end position="235"/>
    </location>
</feature>
<dbReference type="GO" id="GO:0008083">
    <property type="term" value="F:growth factor activity"/>
    <property type="evidence" value="ECO:0007669"/>
    <property type="project" value="InterPro"/>
</dbReference>
<sequence length="321" mass="35475">MVNGVHSARHSGEVGGMGGGGVTFARSAPCQPEDKTVKLPLPNDPGVIFVPECTRIPQCGGCCQHDLLSCLPTRTEPLHFHDCGKNQIFRDCVCECVNLQEQRDCQRLSYKIWDHKDCSCKCLHEVPCSTGQYFDPIICRCKSYPDTTHYWQKGNVGWGYTGEGTTTTTTTSRSNLNWSDSGPRYGTDGRAYMGPSTYPRRDERRNSDRGNPAGGSHESTSPPHHMERRDETNEKGRIQKNIFGVHSNNAEKTQVSDVATLHANKEPWISTPSSLSVAMHHLSESDLSHGSQALLASLSAVAICNLKLRLDCVSSIERNLR</sequence>
<reference evidence="3" key="1">
    <citation type="submission" date="2020-11" db="EMBL/GenBank/DDBJ databases">
        <authorList>
            <person name="Tran Van P."/>
        </authorList>
    </citation>
    <scope>NUCLEOTIDE SEQUENCE</scope>
</reference>
<dbReference type="Gene3D" id="2.10.90.10">
    <property type="entry name" value="Cystine-knot cytokines"/>
    <property type="match status" value="1"/>
</dbReference>
<gene>
    <name evidence="3" type="ORF">DSTB1V02_LOCUS3213</name>
</gene>
<accession>A0A7R8X5P0</accession>